<gene>
    <name evidence="3" type="ORF">LC0644_2567</name>
</gene>
<reference evidence="4" key="1">
    <citation type="submission" date="2014-05" db="EMBL/GenBank/DDBJ databases">
        <title>Whole genome sequencing of Lactobacillus casei NRIC0644.</title>
        <authorList>
            <person name="Atarashi H."/>
            <person name="Yoshida Y."/>
            <person name="Fujimura S."/>
            <person name="Tanaka N."/>
            <person name="Shiwa Y."/>
            <person name="Yoshikawa H."/>
            <person name="Okada S."/>
            <person name="Nakagawa J."/>
        </authorList>
    </citation>
    <scope>NUCLEOTIDE SEQUENCE [LARGE SCALE GENOMIC DNA]</scope>
    <source>
        <strain evidence="4">NRIC0644</strain>
    </source>
</reference>
<keyword evidence="1" id="KW-0732">Signal</keyword>
<dbReference type="Pfam" id="PF13731">
    <property type="entry name" value="WxL"/>
    <property type="match status" value="1"/>
</dbReference>
<proteinExistence type="predicted"/>
<accession>A0A0C9QHN9</accession>
<dbReference type="InterPro" id="IPR027994">
    <property type="entry name" value="WxL_dom"/>
</dbReference>
<name>A0A0C9QHN9_LACPA</name>
<evidence type="ECO:0000259" key="2">
    <source>
        <dbReference type="Pfam" id="PF13731"/>
    </source>
</evidence>
<protein>
    <submittedName>
        <fullName evidence="3">WxL domain surface protein</fullName>
    </submittedName>
</protein>
<dbReference type="AlphaFoldDB" id="A0A0C9QHN9"/>
<dbReference type="RefSeq" id="WP_003583591.1">
    <property type="nucleotide sequence ID" value="NZ_BAYM01000389.1"/>
</dbReference>
<feature type="signal peptide" evidence="1">
    <location>
        <begin position="1"/>
        <end position="28"/>
    </location>
</feature>
<evidence type="ECO:0000313" key="3">
    <source>
        <dbReference type="EMBL" id="GAN37978.1"/>
    </source>
</evidence>
<comment type="caution">
    <text evidence="3">The sequence shown here is derived from an EMBL/GenBank/DDBJ whole genome shotgun (WGS) entry which is preliminary data.</text>
</comment>
<evidence type="ECO:0000256" key="1">
    <source>
        <dbReference type="SAM" id="SignalP"/>
    </source>
</evidence>
<dbReference type="EMBL" id="BAYM01000389">
    <property type="protein sequence ID" value="GAN37978.1"/>
    <property type="molecule type" value="Genomic_DNA"/>
</dbReference>
<evidence type="ECO:0000313" key="4">
    <source>
        <dbReference type="Proteomes" id="UP000032552"/>
    </source>
</evidence>
<organism evidence="3 4">
    <name type="scientific">Lacticaseibacillus paracasei NRIC 0644</name>
    <dbReference type="NCBI Taxonomy" id="1435038"/>
    <lineage>
        <taxon>Bacteria</taxon>
        <taxon>Bacillati</taxon>
        <taxon>Bacillota</taxon>
        <taxon>Bacilli</taxon>
        <taxon>Lactobacillales</taxon>
        <taxon>Lactobacillaceae</taxon>
        <taxon>Lacticaseibacillus</taxon>
    </lineage>
</organism>
<sequence length="222" mass="22498">MKKVNYIAAGISALTIAGLLLPTGQVFAADINKTSVAEVNIQGGPITLDQVPDLNFGTIEIDKLIAGEVSQPLVDNTVPVGPVKTAADPKDGNATGDLSVTDNRGTNVGWELTAQLGDMKNAGGKALAGSMILKGTDIKTDNVSLNAINPGAALPELVIGGAAVSVWKANAATGTDDGQGQGKNTAVIKNAGGTTLKLKQNLTPTAGQYQAAITWTLADAPK</sequence>
<dbReference type="Proteomes" id="UP000032552">
    <property type="component" value="Unassembled WGS sequence"/>
</dbReference>
<feature type="domain" description="WxL" evidence="2">
    <location>
        <begin position="39"/>
        <end position="221"/>
    </location>
</feature>
<feature type="chain" id="PRO_5002217933" evidence="1">
    <location>
        <begin position="29"/>
        <end position="222"/>
    </location>
</feature>